<dbReference type="RefSeq" id="XP_016977111.2">
    <property type="nucleotide sequence ID" value="XM_017121622.2"/>
</dbReference>
<organism evidence="3">
    <name type="scientific">Drosophila rhopaloa</name>
    <name type="common">Fruit fly</name>
    <dbReference type="NCBI Taxonomy" id="1041015"/>
    <lineage>
        <taxon>Eukaryota</taxon>
        <taxon>Metazoa</taxon>
        <taxon>Ecdysozoa</taxon>
        <taxon>Arthropoda</taxon>
        <taxon>Hexapoda</taxon>
        <taxon>Insecta</taxon>
        <taxon>Pterygota</taxon>
        <taxon>Neoptera</taxon>
        <taxon>Endopterygota</taxon>
        <taxon>Diptera</taxon>
        <taxon>Brachycera</taxon>
        <taxon>Muscomorpha</taxon>
        <taxon>Ephydroidea</taxon>
        <taxon>Drosophilidae</taxon>
        <taxon>Drosophila</taxon>
        <taxon>Sophophora</taxon>
    </lineage>
</organism>
<dbReference type="OrthoDB" id="5575722at2759"/>
<dbReference type="GO" id="GO:1990498">
    <property type="term" value="C:mitotic spindle microtubule"/>
    <property type="evidence" value="ECO:0007669"/>
    <property type="project" value="TreeGrafter"/>
</dbReference>
<feature type="compositionally biased region" description="Basic and acidic residues" evidence="1">
    <location>
        <begin position="353"/>
        <end position="363"/>
    </location>
</feature>
<dbReference type="GO" id="GO:0008017">
    <property type="term" value="F:microtubule binding"/>
    <property type="evidence" value="ECO:0007669"/>
    <property type="project" value="TreeGrafter"/>
</dbReference>
<reference evidence="3" key="1">
    <citation type="submission" date="2025-08" db="UniProtKB">
        <authorList>
            <consortium name="RefSeq"/>
        </authorList>
    </citation>
    <scope>IDENTIFICATION</scope>
</reference>
<name>A0A6P4EVK0_DRORH</name>
<dbReference type="RefSeq" id="XP_016977111.1">
    <property type="nucleotide sequence ID" value="XM_017121622.1"/>
</dbReference>
<dbReference type="AlphaFoldDB" id="A0A6P4EVK0"/>
<gene>
    <name evidence="3" type="primary">LOC108043076</name>
</gene>
<feature type="domain" description="HAUS augmin-like complex subunit 6 N-terminal" evidence="2">
    <location>
        <begin position="21"/>
        <end position="224"/>
    </location>
</feature>
<dbReference type="GO" id="GO:0051225">
    <property type="term" value="P:spindle assembly"/>
    <property type="evidence" value="ECO:0007669"/>
    <property type="project" value="InterPro"/>
</dbReference>
<dbReference type="PANTHER" id="PTHR16151:SF2">
    <property type="entry name" value="HAUS AUGMIN-LIKE COMPLEX SUBUNIT 6"/>
    <property type="match status" value="1"/>
</dbReference>
<sequence>MDRTTVALWKAEEKEQSEKLHRKLQGLALVHPLPDELRKLVSWDMFLKPNQVAFVHVMHYLFRLLDPAEFKRRFFWPITDKKSESNFRSSTVEYLKYLNDKHQLHWANIKSYLVVMPGGMRFINFLLEFVRFVIQEQIKQREKSLGQDAGIPNVSAKVMNRQNVLMKEYSSVYVVNLEENTALLRHKTQKIRRLTADLSADMGVPEEQLVDDGFLDVFEATAALGVERVMTQLTEMKLDLEDSLCGLKEVIELFQSKQVEHNQSKEAVNKALRGIRVLFDCDPGTEGGFYDQLAGSKMEALVNAFNRVSGTIAEQLDANDHYNESNAFVTTDLQALREELTQSEVQLNNLLKKLNEPSKKEKGSANGSASARGQLCEPATPRFDSLITSKFVSTPPIRIDLAGGSGRSAPVRLALQDDFNGKQFDALSNSLLAPAPPRSARKLKTLDLSMGIDPNGTLNRSKINDPMQMLRTIHKNTSKVKTAPQPNLSALGSKWKQMQASFGFDEAPVPVVTVISPQASLADPSDPFTPLSASDCTRIERIPHTSQNNSSLVAKNAAVMKVLEVSRNVLNLSTSPSGRLDALVPSTEIHQMDTFSDRTVYDSLSFEPNLNTENDRNALNVSHKFDFDQIGSDDDLQNISDSVLKDYIL</sequence>
<dbReference type="InterPro" id="IPR026797">
    <property type="entry name" value="HAUS_6"/>
</dbReference>
<evidence type="ECO:0000256" key="1">
    <source>
        <dbReference type="SAM" id="MobiDB-lite"/>
    </source>
</evidence>
<evidence type="ECO:0000259" key="2">
    <source>
        <dbReference type="Pfam" id="PF14661"/>
    </source>
</evidence>
<dbReference type="PANTHER" id="PTHR16151">
    <property type="entry name" value="HAUS AUGMIN-LIKE COMPLEX SUBUNIT 6"/>
    <property type="match status" value="1"/>
</dbReference>
<dbReference type="InterPro" id="IPR028163">
    <property type="entry name" value="HAUS_6_N"/>
</dbReference>
<feature type="region of interest" description="Disordered" evidence="1">
    <location>
        <begin position="351"/>
        <end position="375"/>
    </location>
</feature>
<dbReference type="GO" id="GO:0070652">
    <property type="term" value="C:HAUS complex"/>
    <property type="evidence" value="ECO:0007669"/>
    <property type="project" value="InterPro"/>
</dbReference>
<dbReference type="Pfam" id="PF14661">
    <property type="entry name" value="HAUS6_N"/>
    <property type="match status" value="1"/>
</dbReference>
<evidence type="ECO:0000313" key="3">
    <source>
        <dbReference type="RefSeq" id="XP_016977111.1"/>
    </source>
</evidence>
<accession>A0A6P4EVK0</accession>
<proteinExistence type="predicted"/>
<protein>
    <submittedName>
        <fullName evidence="3">Uncharacterized protein LOC108043076</fullName>
    </submittedName>
</protein>